<keyword evidence="2" id="KW-1185">Reference proteome</keyword>
<evidence type="ECO:0000313" key="1">
    <source>
        <dbReference type="EMBL" id="NKE09608.1"/>
    </source>
</evidence>
<organism evidence="1 2">
    <name type="scientific">Kocuria subflava</name>
    <dbReference type="NCBI Taxonomy" id="1736139"/>
    <lineage>
        <taxon>Bacteria</taxon>
        <taxon>Bacillati</taxon>
        <taxon>Actinomycetota</taxon>
        <taxon>Actinomycetes</taxon>
        <taxon>Micrococcales</taxon>
        <taxon>Micrococcaceae</taxon>
        <taxon>Kocuria</taxon>
    </lineage>
</organism>
<comment type="caution">
    <text evidence="1">The sequence shown here is derived from an EMBL/GenBank/DDBJ whole genome shotgun (WGS) entry which is preliminary data.</text>
</comment>
<protein>
    <submittedName>
        <fullName evidence="1">DUF488 family protein</fullName>
    </submittedName>
</protein>
<dbReference type="InterPro" id="IPR052552">
    <property type="entry name" value="YeaO-like"/>
</dbReference>
<gene>
    <name evidence="1" type="ORF">GTW58_06575</name>
</gene>
<accession>A0A846TK76</accession>
<name>A0A846TK76_9MICC</name>
<dbReference type="PANTHER" id="PTHR36849">
    <property type="entry name" value="CYTOPLASMIC PROTEIN-RELATED"/>
    <property type="match status" value="1"/>
</dbReference>
<evidence type="ECO:0000313" key="2">
    <source>
        <dbReference type="Proteomes" id="UP000521379"/>
    </source>
</evidence>
<reference evidence="1 2" key="1">
    <citation type="submission" date="2020-02" db="EMBL/GenBank/DDBJ databases">
        <authorList>
            <person name="Sun Q."/>
        </authorList>
    </citation>
    <scope>NUCLEOTIDE SEQUENCE [LARGE SCALE GENOMIC DNA]</scope>
    <source>
        <strain evidence="1 2">YIM 13062</strain>
    </source>
</reference>
<dbReference type="Proteomes" id="UP000521379">
    <property type="component" value="Unassembled WGS sequence"/>
</dbReference>
<dbReference type="Pfam" id="PF22752">
    <property type="entry name" value="DUF488-N3i"/>
    <property type="match status" value="1"/>
</dbReference>
<proteinExistence type="predicted"/>
<dbReference type="RefSeq" id="WP_119932723.1">
    <property type="nucleotide sequence ID" value="NZ_JAAVUN010000010.1"/>
</dbReference>
<dbReference type="AlphaFoldDB" id="A0A846TK76"/>
<sequence length="118" mass="13698">MTEIVIKRVREEPQEQDGVRILVDRLWPRGLSKAKADVGCRVPEAAPSPELRKWFNHEPAKWEEFVERYRAELEENSAAAELAAQIERHPKVTLLYDAKDTKHNHALILRDWLAYQAG</sequence>
<dbReference type="EMBL" id="JAAVUN010000010">
    <property type="protein sequence ID" value="NKE09608.1"/>
    <property type="molecule type" value="Genomic_DNA"/>
</dbReference>
<dbReference type="PANTHER" id="PTHR36849:SF1">
    <property type="entry name" value="CYTOPLASMIC PROTEIN"/>
    <property type="match status" value="1"/>
</dbReference>